<evidence type="ECO:0000256" key="4">
    <source>
        <dbReference type="ARBA" id="ARBA00023136"/>
    </source>
</evidence>
<dbReference type="PANTHER" id="PTHR35371">
    <property type="entry name" value="INNER MEMBRANE PROTEIN"/>
    <property type="match status" value="1"/>
</dbReference>
<keyword evidence="3" id="KW-1133">Transmembrane helix</keyword>
<reference evidence="5 6" key="1">
    <citation type="submission" date="2017-06" db="EMBL/GenBank/DDBJ databases">
        <title>Genome sequencing of cyanobaciteial culture collection at National Institute for Environmental Studies (NIES).</title>
        <authorList>
            <person name="Hirose Y."/>
            <person name="Shimura Y."/>
            <person name="Fujisawa T."/>
            <person name="Nakamura Y."/>
            <person name="Kawachi M."/>
        </authorList>
    </citation>
    <scope>NUCLEOTIDE SEQUENCE [LARGE SCALE GENOMIC DNA]</scope>
    <source>
        <strain evidence="5 6">NIES-267</strain>
    </source>
</reference>
<dbReference type="Proteomes" id="UP000218418">
    <property type="component" value="Chromosome"/>
</dbReference>
<name>A0A1Z4LW57_9CYAN</name>
<dbReference type="GO" id="GO:0016020">
    <property type="term" value="C:membrane"/>
    <property type="evidence" value="ECO:0007669"/>
    <property type="project" value="UniProtKB-SubCell"/>
</dbReference>
<organism evidence="5 6">
    <name type="scientific">Calothrix parasitica NIES-267</name>
    <dbReference type="NCBI Taxonomy" id="1973488"/>
    <lineage>
        <taxon>Bacteria</taxon>
        <taxon>Bacillati</taxon>
        <taxon>Cyanobacteriota</taxon>
        <taxon>Cyanophyceae</taxon>
        <taxon>Nostocales</taxon>
        <taxon>Calotrichaceae</taxon>
        <taxon>Calothrix</taxon>
    </lineage>
</organism>
<dbReference type="EMBL" id="AP018227">
    <property type="protein sequence ID" value="BAY85453.1"/>
    <property type="molecule type" value="Genomic_DNA"/>
</dbReference>
<evidence type="ECO:0000313" key="6">
    <source>
        <dbReference type="Proteomes" id="UP000218418"/>
    </source>
</evidence>
<dbReference type="OrthoDB" id="513661at2"/>
<accession>A0A1Z4LW57</accession>
<gene>
    <name evidence="5" type="ORF">NIES267_49530</name>
</gene>
<evidence type="ECO:0000256" key="1">
    <source>
        <dbReference type="ARBA" id="ARBA00004370"/>
    </source>
</evidence>
<sequence>MTIELWMLLGSVLLLFVLIMVQQLHVDLTLGPKYALSNREEAKPSTGISGRIDRAISNLRENLLLFAPVVLVLAIAGISTGITKNGAIVFFVARIVHAVTYVLGITGIRSFAWFVGIVGIGMMLSGLF</sequence>
<dbReference type="InterPro" id="IPR001129">
    <property type="entry name" value="Membr-assoc_MAPEG"/>
</dbReference>
<keyword evidence="4" id="KW-0472">Membrane</keyword>
<keyword evidence="6" id="KW-1185">Reference proteome</keyword>
<protein>
    <recommendedName>
        <fullName evidence="7">MAPEG family protein</fullName>
    </recommendedName>
</protein>
<comment type="subcellular location">
    <subcellularLocation>
        <location evidence="1">Membrane</location>
    </subcellularLocation>
</comment>
<dbReference type="PANTHER" id="PTHR35371:SF1">
    <property type="entry name" value="BLR7753 PROTEIN"/>
    <property type="match status" value="1"/>
</dbReference>
<dbReference type="AlphaFoldDB" id="A0A1Z4LW57"/>
<evidence type="ECO:0000256" key="2">
    <source>
        <dbReference type="ARBA" id="ARBA00022692"/>
    </source>
</evidence>
<keyword evidence="2" id="KW-0812">Transmembrane</keyword>
<evidence type="ECO:0000256" key="3">
    <source>
        <dbReference type="ARBA" id="ARBA00022989"/>
    </source>
</evidence>
<dbReference type="SUPFAM" id="SSF161084">
    <property type="entry name" value="MAPEG domain-like"/>
    <property type="match status" value="1"/>
</dbReference>
<evidence type="ECO:0000313" key="5">
    <source>
        <dbReference type="EMBL" id="BAY85453.1"/>
    </source>
</evidence>
<dbReference type="Pfam" id="PF01124">
    <property type="entry name" value="MAPEG"/>
    <property type="match status" value="1"/>
</dbReference>
<dbReference type="InterPro" id="IPR023352">
    <property type="entry name" value="MAPEG-like_dom_sf"/>
</dbReference>
<evidence type="ECO:0008006" key="7">
    <source>
        <dbReference type="Google" id="ProtNLM"/>
    </source>
</evidence>
<proteinExistence type="predicted"/>
<dbReference type="Gene3D" id="1.20.120.550">
    <property type="entry name" value="Membrane associated eicosanoid/glutathione metabolism-like domain"/>
    <property type="match status" value="1"/>
</dbReference>